<organism evidence="2">
    <name type="scientific">Brachypodium distachyon</name>
    <name type="common">Purple false brome</name>
    <name type="synonym">Trachynia distachya</name>
    <dbReference type="NCBI Taxonomy" id="15368"/>
    <lineage>
        <taxon>Eukaryota</taxon>
        <taxon>Viridiplantae</taxon>
        <taxon>Streptophyta</taxon>
        <taxon>Embryophyta</taxon>
        <taxon>Tracheophyta</taxon>
        <taxon>Spermatophyta</taxon>
        <taxon>Magnoliopsida</taxon>
        <taxon>Liliopsida</taxon>
        <taxon>Poales</taxon>
        <taxon>Poaceae</taxon>
        <taxon>BOP clade</taxon>
        <taxon>Pooideae</taxon>
        <taxon>Stipodae</taxon>
        <taxon>Brachypodieae</taxon>
        <taxon>Brachypodium</taxon>
    </lineage>
</organism>
<sequence length="247" mass="27288">MSDERVRLFSFGVFSACDAFRLCCRHIGVLLYSQWCVAFRLSRRHKRCGGMVSVVNFPSTSSAALLRHGGSGRQMALRLCRLQDCGGMISVVSRPSSSSAAHRRRGGSRRQMALRLCRLHIVGVVVQPRRCAALRLRRQHSVMGGFGKSLPFDCIIGAPCCAFLLLLACIEILSFCCISLANAAVVIVVSLFFHLIKSGAGWLMPAVVSLKKTFLTLKSIKTNKMQNQHNLFFASTVGRPRDRSAFH</sequence>
<feature type="transmembrane region" description="Helical" evidence="1">
    <location>
        <begin position="172"/>
        <end position="196"/>
    </location>
</feature>
<dbReference type="InParanoid" id="A0A0Q3F2X1"/>
<protein>
    <submittedName>
        <fullName evidence="2 3">Uncharacterized protein</fullName>
    </submittedName>
</protein>
<keyword evidence="1" id="KW-0472">Membrane</keyword>
<reference evidence="3" key="3">
    <citation type="submission" date="2018-08" db="UniProtKB">
        <authorList>
            <consortium name="EnsemblPlants"/>
        </authorList>
    </citation>
    <scope>IDENTIFICATION</scope>
    <source>
        <strain evidence="3">cv. Bd21</strain>
    </source>
</reference>
<reference evidence="2" key="2">
    <citation type="submission" date="2017-06" db="EMBL/GenBank/DDBJ databases">
        <title>WGS assembly of Brachypodium distachyon.</title>
        <authorList>
            <consortium name="The International Brachypodium Initiative"/>
            <person name="Lucas S."/>
            <person name="Harmon-Smith M."/>
            <person name="Lail K."/>
            <person name="Tice H."/>
            <person name="Grimwood J."/>
            <person name="Bruce D."/>
            <person name="Barry K."/>
            <person name="Shu S."/>
            <person name="Lindquist E."/>
            <person name="Wang M."/>
            <person name="Pitluck S."/>
            <person name="Vogel J.P."/>
            <person name="Garvin D.F."/>
            <person name="Mockler T.C."/>
            <person name="Schmutz J."/>
            <person name="Rokhsar D."/>
            <person name="Bevan M.W."/>
        </authorList>
    </citation>
    <scope>NUCLEOTIDE SEQUENCE</scope>
    <source>
        <strain evidence="2">Bd21</strain>
    </source>
</reference>
<evidence type="ECO:0000313" key="4">
    <source>
        <dbReference type="Proteomes" id="UP000008810"/>
    </source>
</evidence>
<reference evidence="2 3" key="1">
    <citation type="journal article" date="2010" name="Nature">
        <title>Genome sequencing and analysis of the model grass Brachypodium distachyon.</title>
        <authorList>
            <consortium name="International Brachypodium Initiative"/>
        </authorList>
    </citation>
    <scope>NUCLEOTIDE SEQUENCE [LARGE SCALE GENOMIC DNA]</scope>
    <source>
        <strain evidence="2 3">Bd21</strain>
    </source>
</reference>
<name>A0A0Q3F2X1_BRADI</name>
<evidence type="ECO:0000313" key="2">
    <source>
        <dbReference type="EMBL" id="KQJ92828.1"/>
    </source>
</evidence>
<dbReference type="Gramene" id="KQJ92828">
    <property type="protein sequence ID" value="KQJ92828"/>
    <property type="gene ID" value="BRADI_3g00946v3"/>
</dbReference>
<accession>A0A0Q3F2X1</accession>
<dbReference type="EMBL" id="CM000882">
    <property type="protein sequence ID" value="KQJ92828.1"/>
    <property type="molecule type" value="Genomic_DNA"/>
</dbReference>
<dbReference type="Proteomes" id="UP000008810">
    <property type="component" value="Chromosome 3"/>
</dbReference>
<evidence type="ECO:0000256" key="1">
    <source>
        <dbReference type="SAM" id="Phobius"/>
    </source>
</evidence>
<dbReference type="EnsemblPlants" id="KQJ92828">
    <property type="protein sequence ID" value="KQJ92828"/>
    <property type="gene ID" value="BRADI_3g00946v3"/>
</dbReference>
<evidence type="ECO:0000313" key="3">
    <source>
        <dbReference type="EnsemblPlants" id="KQJ92828"/>
    </source>
</evidence>
<keyword evidence="1" id="KW-1133">Transmembrane helix</keyword>
<dbReference type="AlphaFoldDB" id="A0A0Q3F2X1"/>
<keyword evidence="4" id="KW-1185">Reference proteome</keyword>
<gene>
    <name evidence="2" type="ORF">BRADI_3g00946v3</name>
</gene>
<proteinExistence type="predicted"/>
<feature type="transmembrane region" description="Helical" evidence="1">
    <location>
        <begin position="145"/>
        <end position="166"/>
    </location>
</feature>
<keyword evidence="1" id="KW-0812">Transmembrane</keyword>